<evidence type="ECO:0000313" key="3">
    <source>
        <dbReference type="EMBL" id="CAG5120256.1"/>
    </source>
</evidence>
<sequence>MRWYLSSQTYSMPSVLDLSSEASPNLNSEPLLRQDDYTSLGQDDYTSHDCMNHQNPSGDRYTGSSFPYISPGADVPGYYQPQYTCAYHNQQQSYSDNTFVWIGANNYYPASSYDQRCSEQPYNPQRQNLRRYNASERIEKTSNRKRRAPTVAQRRAANIRERRRMYNLNEAFDCLRQRIPTFAYEKRLSRIETLRLAISYISFMARIVNGEDPSTLRVNTYPSLTSASSSLTQSSLHRDSAAPLSADNDDFDEDRDEDEDEEGEDDDISGADDEVTDDDSCNTDKTTNICDTPCETQQNI</sequence>
<gene>
    <name evidence="3" type="ORF">CUNI_LOCUS5814</name>
</gene>
<dbReference type="GO" id="GO:0000981">
    <property type="term" value="F:DNA-binding transcription factor activity, RNA polymerase II-specific"/>
    <property type="evidence" value="ECO:0007669"/>
    <property type="project" value="TreeGrafter"/>
</dbReference>
<dbReference type="PANTHER" id="PTHR23349">
    <property type="entry name" value="BASIC HELIX-LOOP-HELIX TRANSCRIPTION FACTOR, TWIST"/>
    <property type="match status" value="1"/>
</dbReference>
<dbReference type="InterPro" id="IPR050283">
    <property type="entry name" value="E-box_TF_Regulators"/>
</dbReference>
<dbReference type="EMBL" id="CAJHNH020000865">
    <property type="protein sequence ID" value="CAG5120256.1"/>
    <property type="molecule type" value="Genomic_DNA"/>
</dbReference>
<protein>
    <recommendedName>
        <fullName evidence="2">BHLH domain-containing protein</fullName>
    </recommendedName>
</protein>
<keyword evidence="4" id="KW-1185">Reference proteome</keyword>
<proteinExistence type="predicted"/>
<dbReference type="SMART" id="SM00353">
    <property type="entry name" value="HLH"/>
    <property type="match status" value="1"/>
</dbReference>
<dbReference type="CDD" id="cd11415">
    <property type="entry name" value="bHLH_TS_FERD3L_NATO3"/>
    <property type="match status" value="1"/>
</dbReference>
<dbReference type="PROSITE" id="PS50888">
    <property type="entry name" value="BHLH"/>
    <property type="match status" value="1"/>
</dbReference>
<dbReference type="Gene3D" id="4.10.280.10">
    <property type="entry name" value="Helix-loop-helix DNA-binding domain"/>
    <property type="match status" value="1"/>
</dbReference>
<organism evidence="3 4">
    <name type="scientific">Candidula unifasciata</name>
    <dbReference type="NCBI Taxonomy" id="100452"/>
    <lineage>
        <taxon>Eukaryota</taxon>
        <taxon>Metazoa</taxon>
        <taxon>Spiralia</taxon>
        <taxon>Lophotrochozoa</taxon>
        <taxon>Mollusca</taxon>
        <taxon>Gastropoda</taxon>
        <taxon>Heterobranchia</taxon>
        <taxon>Euthyneura</taxon>
        <taxon>Panpulmonata</taxon>
        <taxon>Eupulmonata</taxon>
        <taxon>Stylommatophora</taxon>
        <taxon>Helicina</taxon>
        <taxon>Helicoidea</taxon>
        <taxon>Geomitridae</taxon>
        <taxon>Candidula</taxon>
    </lineage>
</organism>
<evidence type="ECO:0000256" key="1">
    <source>
        <dbReference type="SAM" id="MobiDB-lite"/>
    </source>
</evidence>
<evidence type="ECO:0000313" key="4">
    <source>
        <dbReference type="Proteomes" id="UP000678393"/>
    </source>
</evidence>
<dbReference type="AlphaFoldDB" id="A0A8S3Z0U3"/>
<comment type="caution">
    <text evidence="3">The sequence shown here is derived from an EMBL/GenBank/DDBJ whole genome shotgun (WGS) entry which is preliminary data.</text>
</comment>
<dbReference type="InterPro" id="IPR036638">
    <property type="entry name" value="HLH_DNA-bd_sf"/>
</dbReference>
<dbReference type="Proteomes" id="UP000678393">
    <property type="component" value="Unassembled WGS sequence"/>
</dbReference>
<dbReference type="GO" id="GO:0000977">
    <property type="term" value="F:RNA polymerase II transcription regulatory region sequence-specific DNA binding"/>
    <property type="evidence" value="ECO:0007669"/>
    <property type="project" value="TreeGrafter"/>
</dbReference>
<name>A0A8S3Z0U3_9EUPU</name>
<evidence type="ECO:0000259" key="2">
    <source>
        <dbReference type="PROSITE" id="PS50888"/>
    </source>
</evidence>
<dbReference type="OrthoDB" id="10048995at2759"/>
<dbReference type="Pfam" id="PF00010">
    <property type="entry name" value="HLH"/>
    <property type="match status" value="1"/>
</dbReference>
<feature type="compositionally biased region" description="Acidic residues" evidence="1">
    <location>
        <begin position="247"/>
        <end position="281"/>
    </location>
</feature>
<dbReference type="SUPFAM" id="SSF47459">
    <property type="entry name" value="HLH, helix-loop-helix DNA-binding domain"/>
    <property type="match status" value="1"/>
</dbReference>
<dbReference type="PANTHER" id="PTHR23349:SF63">
    <property type="entry name" value="FER3-LIKE PROTEIN"/>
    <property type="match status" value="1"/>
</dbReference>
<dbReference type="GO" id="GO:0032502">
    <property type="term" value="P:developmental process"/>
    <property type="evidence" value="ECO:0007669"/>
    <property type="project" value="TreeGrafter"/>
</dbReference>
<accession>A0A8S3Z0U3</accession>
<feature type="compositionally biased region" description="Polar residues" evidence="1">
    <location>
        <begin position="283"/>
        <end position="300"/>
    </location>
</feature>
<reference evidence="3" key="1">
    <citation type="submission" date="2021-04" db="EMBL/GenBank/DDBJ databases">
        <authorList>
            <consortium name="Molecular Ecology Group"/>
        </authorList>
    </citation>
    <scope>NUCLEOTIDE SEQUENCE</scope>
</reference>
<feature type="region of interest" description="Disordered" evidence="1">
    <location>
        <begin position="226"/>
        <end position="300"/>
    </location>
</feature>
<feature type="compositionally biased region" description="Low complexity" evidence="1">
    <location>
        <begin position="226"/>
        <end position="235"/>
    </location>
</feature>
<dbReference type="InterPro" id="IPR011598">
    <property type="entry name" value="bHLH_dom"/>
</dbReference>
<dbReference type="GO" id="GO:0046983">
    <property type="term" value="F:protein dimerization activity"/>
    <property type="evidence" value="ECO:0007669"/>
    <property type="project" value="InterPro"/>
</dbReference>
<feature type="domain" description="BHLH" evidence="2">
    <location>
        <begin position="152"/>
        <end position="204"/>
    </location>
</feature>